<dbReference type="Proteomes" id="UP000593568">
    <property type="component" value="Unassembled WGS sequence"/>
</dbReference>
<reference evidence="2 3" key="1">
    <citation type="journal article" date="2019" name="Genome Biol. Evol.">
        <title>Insights into the evolution of the New World diploid cottons (Gossypium, subgenus Houzingenia) based on genome sequencing.</title>
        <authorList>
            <person name="Grover C.E."/>
            <person name="Arick M.A. 2nd"/>
            <person name="Thrash A."/>
            <person name="Conover J.L."/>
            <person name="Sanders W.S."/>
            <person name="Peterson D.G."/>
            <person name="Frelichowski J.E."/>
            <person name="Scheffler J.A."/>
            <person name="Scheffler B.E."/>
            <person name="Wendel J.F."/>
        </authorList>
    </citation>
    <scope>NUCLEOTIDE SEQUENCE [LARGE SCALE GENOMIC DNA]</scope>
    <source>
        <strain evidence="2">8</strain>
        <tissue evidence="2">Leaf</tissue>
    </source>
</reference>
<evidence type="ECO:0000313" key="2">
    <source>
        <dbReference type="EMBL" id="MBA0776245.1"/>
    </source>
</evidence>
<dbReference type="AlphaFoldDB" id="A0A7J9EUT5"/>
<protein>
    <recommendedName>
        <fullName evidence="1">DUF4283 domain-containing protein</fullName>
    </recommendedName>
</protein>
<dbReference type="Pfam" id="PF14111">
    <property type="entry name" value="DUF4283"/>
    <property type="match status" value="1"/>
</dbReference>
<dbReference type="InterPro" id="IPR025558">
    <property type="entry name" value="DUF4283"/>
</dbReference>
<sequence length="58" mass="6797">MEMTVVLKILGQSVGYNALHNRISSLWKLSKPFQLMDIENGYYLAKFQCFDGYEKVFM</sequence>
<evidence type="ECO:0000313" key="3">
    <source>
        <dbReference type="Proteomes" id="UP000593568"/>
    </source>
</evidence>
<evidence type="ECO:0000259" key="1">
    <source>
        <dbReference type="Pfam" id="PF14111"/>
    </source>
</evidence>
<proteinExistence type="predicted"/>
<gene>
    <name evidence="2" type="ORF">Gotri_011262</name>
</gene>
<name>A0A7J9EUT5_9ROSI</name>
<accession>A0A7J9EUT5</accession>
<organism evidence="2 3">
    <name type="scientific">Gossypium trilobum</name>
    <dbReference type="NCBI Taxonomy" id="34281"/>
    <lineage>
        <taxon>Eukaryota</taxon>
        <taxon>Viridiplantae</taxon>
        <taxon>Streptophyta</taxon>
        <taxon>Embryophyta</taxon>
        <taxon>Tracheophyta</taxon>
        <taxon>Spermatophyta</taxon>
        <taxon>Magnoliopsida</taxon>
        <taxon>eudicotyledons</taxon>
        <taxon>Gunneridae</taxon>
        <taxon>Pentapetalae</taxon>
        <taxon>rosids</taxon>
        <taxon>malvids</taxon>
        <taxon>Malvales</taxon>
        <taxon>Malvaceae</taxon>
        <taxon>Malvoideae</taxon>
        <taxon>Gossypium</taxon>
    </lineage>
</organism>
<feature type="domain" description="DUF4283" evidence="1">
    <location>
        <begin position="2"/>
        <end position="56"/>
    </location>
</feature>
<dbReference type="EMBL" id="JABEZW010000009">
    <property type="protein sequence ID" value="MBA0776245.1"/>
    <property type="molecule type" value="Genomic_DNA"/>
</dbReference>
<keyword evidence="3" id="KW-1185">Reference proteome</keyword>
<comment type="caution">
    <text evidence="2">The sequence shown here is derived from an EMBL/GenBank/DDBJ whole genome shotgun (WGS) entry which is preliminary data.</text>
</comment>